<keyword evidence="6" id="KW-1185">Reference proteome</keyword>
<dbReference type="STRING" id="1121421.SAMN02745123_02410"/>
<evidence type="ECO:0000259" key="4">
    <source>
        <dbReference type="Pfam" id="PF25989"/>
    </source>
</evidence>
<reference evidence="6" key="1">
    <citation type="submission" date="2016-11" db="EMBL/GenBank/DDBJ databases">
        <authorList>
            <person name="Varghese N."/>
            <person name="Submissions S."/>
        </authorList>
    </citation>
    <scope>NUCLEOTIDE SEQUENCE [LARGE SCALE GENOMIC DNA]</scope>
    <source>
        <strain evidence="6">DSM 10349</strain>
    </source>
</reference>
<evidence type="ECO:0000259" key="2">
    <source>
        <dbReference type="Pfam" id="PF25954"/>
    </source>
</evidence>
<dbReference type="GO" id="GO:0015562">
    <property type="term" value="F:efflux transmembrane transporter activity"/>
    <property type="evidence" value="ECO:0007669"/>
    <property type="project" value="TreeGrafter"/>
</dbReference>
<evidence type="ECO:0000313" key="6">
    <source>
        <dbReference type="Proteomes" id="UP000183997"/>
    </source>
</evidence>
<dbReference type="InterPro" id="IPR006143">
    <property type="entry name" value="RND_pump_MFP"/>
</dbReference>
<organism evidence="5 6">
    <name type="scientific">Desulforamulus aeronauticus DSM 10349</name>
    <dbReference type="NCBI Taxonomy" id="1121421"/>
    <lineage>
        <taxon>Bacteria</taxon>
        <taxon>Bacillati</taxon>
        <taxon>Bacillota</taxon>
        <taxon>Clostridia</taxon>
        <taxon>Eubacteriales</taxon>
        <taxon>Peptococcaceae</taxon>
        <taxon>Desulforamulus</taxon>
    </lineage>
</organism>
<dbReference type="Gene3D" id="2.40.50.100">
    <property type="match status" value="1"/>
</dbReference>
<comment type="similarity">
    <text evidence="1">Belongs to the membrane fusion protein (MFP) (TC 8.A.1) family.</text>
</comment>
<dbReference type="AlphaFoldDB" id="A0A1M6TPG1"/>
<dbReference type="Pfam" id="PF25954">
    <property type="entry name" value="Beta-barrel_RND_2"/>
    <property type="match status" value="1"/>
</dbReference>
<dbReference type="GO" id="GO:1990281">
    <property type="term" value="C:efflux pump complex"/>
    <property type="evidence" value="ECO:0007669"/>
    <property type="project" value="TreeGrafter"/>
</dbReference>
<dbReference type="SUPFAM" id="SSF111369">
    <property type="entry name" value="HlyD-like secretion proteins"/>
    <property type="match status" value="1"/>
</dbReference>
<dbReference type="InterPro" id="IPR058792">
    <property type="entry name" value="Beta-barrel_RND_2"/>
</dbReference>
<dbReference type="InterPro" id="IPR058647">
    <property type="entry name" value="BSH_CzcB-like"/>
</dbReference>
<dbReference type="FunFam" id="2.40.30.170:FF:000010">
    <property type="entry name" value="Efflux RND transporter periplasmic adaptor subunit"/>
    <property type="match status" value="1"/>
</dbReference>
<dbReference type="Proteomes" id="UP000183997">
    <property type="component" value="Unassembled WGS sequence"/>
</dbReference>
<sequence>MTVKKYGIFLATGLLILILSMLLGCAKETKQNQQQAKGNQPGTGVKIVKVSEGTLKESMTLSGTLQALNSANIVAKSSGKVASIEADVGSRISAGQILMSLEADDLAAAVSAAEANVETAKVTYDLALKKYERGKELMQSQAIAQADFEENYEGSLRKAQAAVKASQSALAQSQVRYNDTVIKSPLGGIVTARNIEVGELAGTSTPLFTVSNLDQVVVIVNVNEQQVNKLAEGMKVGVRVTAANQNQLTGVVSNIALAADAKLKVFPIKVQLANPDHQLKPGMFAEVLLEKELESSLLIPREAVLTIDGKSRVFVVEDGVARERLVETGPTDGRNISILKGLAKDEEIITNNVSSMKDGQRVNIQTEGTMAKEQRRSQ</sequence>
<dbReference type="PROSITE" id="PS51257">
    <property type="entry name" value="PROKAR_LIPOPROTEIN"/>
    <property type="match status" value="1"/>
</dbReference>
<feature type="domain" description="CzcB-like barrel-sandwich hybrid" evidence="3">
    <location>
        <begin position="70"/>
        <end position="212"/>
    </location>
</feature>
<feature type="domain" description="CusB-like beta-barrel" evidence="2">
    <location>
        <begin position="218"/>
        <end position="291"/>
    </location>
</feature>
<evidence type="ECO:0000313" key="5">
    <source>
        <dbReference type="EMBL" id="SHK58810.1"/>
    </source>
</evidence>
<dbReference type="InterPro" id="IPR058637">
    <property type="entry name" value="YknX-like_C"/>
</dbReference>
<feature type="domain" description="YknX-like C-terminal permuted SH3-like" evidence="4">
    <location>
        <begin position="298"/>
        <end position="363"/>
    </location>
</feature>
<protein>
    <submittedName>
        <fullName evidence="5">Barrel-sandwich domain of CusB or HlyD membrane-fusion</fullName>
    </submittedName>
</protein>
<gene>
    <name evidence="5" type="ORF">SAMN02745123_02410</name>
</gene>
<name>A0A1M6TPG1_9FIRM</name>
<evidence type="ECO:0000259" key="3">
    <source>
        <dbReference type="Pfam" id="PF25973"/>
    </source>
</evidence>
<dbReference type="Pfam" id="PF25989">
    <property type="entry name" value="YknX_C"/>
    <property type="match status" value="1"/>
</dbReference>
<dbReference type="Gene3D" id="2.40.420.20">
    <property type="match status" value="1"/>
</dbReference>
<accession>A0A1M6TPG1</accession>
<dbReference type="NCBIfam" id="TIGR01730">
    <property type="entry name" value="RND_mfp"/>
    <property type="match status" value="1"/>
</dbReference>
<proteinExistence type="inferred from homology"/>
<evidence type="ECO:0000256" key="1">
    <source>
        <dbReference type="ARBA" id="ARBA00009477"/>
    </source>
</evidence>
<dbReference type="Pfam" id="PF25973">
    <property type="entry name" value="BSH_CzcB"/>
    <property type="match status" value="1"/>
</dbReference>
<dbReference type="PANTHER" id="PTHR30469">
    <property type="entry name" value="MULTIDRUG RESISTANCE PROTEIN MDTA"/>
    <property type="match status" value="1"/>
</dbReference>
<dbReference type="Gene3D" id="2.40.30.170">
    <property type="match status" value="1"/>
</dbReference>
<dbReference type="EMBL" id="FRAR01000017">
    <property type="protein sequence ID" value="SHK58810.1"/>
    <property type="molecule type" value="Genomic_DNA"/>
</dbReference>
<dbReference type="Gene3D" id="1.10.287.470">
    <property type="entry name" value="Helix hairpin bin"/>
    <property type="match status" value="1"/>
</dbReference>